<organism evidence="1 2">
    <name type="scientific">Caligus rogercresseyi</name>
    <name type="common">Sea louse</name>
    <dbReference type="NCBI Taxonomy" id="217165"/>
    <lineage>
        <taxon>Eukaryota</taxon>
        <taxon>Metazoa</taxon>
        <taxon>Ecdysozoa</taxon>
        <taxon>Arthropoda</taxon>
        <taxon>Crustacea</taxon>
        <taxon>Multicrustacea</taxon>
        <taxon>Hexanauplia</taxon>
        <taxon>Copepoda</taxon>
        <taxon>Siphonostomatoida</taxon>
        <taxon>Caligidae</taxon>
        <taxon>Caligus</taxon>
    </lineage>
</organism>
<proteinExistence type="predicted"/>
<gene>
    <name evidence="1" type="ORF">FKW44_002843</name>
</gene>
<dbReference type="Gene3D" id="3.20.20.80">
    <property type="entry name" value="Glycosidases"/>
    <property type="match status" value="1"/>
</dbReference>
<evidence type="ECO:0000313" key="2">
    <source>
        <dbReference type="Proteomes" id="UP000595437"/>
    </source>
</evidence>
<dbReference type="AlphaFoldDB" id="A0A7T8QWK0"/>
<dbReference type="SUPFAM" id="SSF51445">
    <property type="entry name" value="(Trans)glycosidases"/>
    <property type="match status" value="1"/>
</dbReference>
<dbReference type="EMBL" id="CP045891">
    <property type="protein sequence ID" value="QQP57755.1"/>
    <property type="molecule type" value="Genomic_DNA"/>
</dbReference>
<feature type="non-terminal residue" evidence="1">
    <location>
        <position position="1"/>
    </location>
</feature>
<reference evidence="2" key="1">
    <citation type="submission" date="2021-01" db="EMBL/GenBank/DDBJ databases">
        <title>Caligus Genome Assembly.</title>
        <authorList>
            <person name="Gallardo-Escarate C."/>
        </authorList>
    </citation>
    <scope>NUCLEOTIDE SEQUENCE [LARGE SCALE GENOMIC DNA]</scope>
</reference>
<dbReference type="OrthoDB" id="428480at2759"/>
<accession>A0A7T8QWK0</accession>
<dbReference type="Proteomes" id="UP000595437">
    <property type="component" value="Chromosome 2"/>
</dbReference>
<protein>
    <submittedName>
        <fullName evidence="1">Beta-hexosaminidase</fullName>
    </submittedName>
</protein>
<name>A0A7T8QWK0_CALRO</name>
<evidence type="ECO:0000313" key="1">
    <source>
        <dbReference type="EMBL" id="QQP57755.1"/>
    </source>
</evidence>
<dbReference type="InterPro" id="IPR017853">
    <property type="entry name" value="GH"/>
</dbReference>
<keyword evidence="2" id="KW-1185">Reference proteome</keyword>
<sequence length="66" mass="7157">LNVKKSHSTNMARASAVAERLWSAKNVRDINSAARRLQEHECRMLGRGYPVGSANGAGFCPGVTEE</sequence>